<dbReference type="PANTHER" id="PTHR24169">
    <property type="entry name" value="NUCLEAR FACTOR NF-KAPPA-B PROTEIN"/>
    <property type="match status" value="1"/>
</dbReference>
<dbReference type="FunFam" id="2.60.40.340:FF:000003">
    <property type="entry name" value="NFkB p65 transcription factor"/>
    <property type="match status" value="1"/>
</dbReference>
<dbReference type="InterPro" id="IPR030492">
    <property type="entry name" value="RHD_CS"/>
</dbReference>
<dbReference type="GO" id="GO:0000978">
    <property type="term" value="F:RNA polymerase II cis-regulatory region sequence-specific DNA binding"/>
    <property type="evidence" value="ECO:0007669"/>
    <property type="project" value="TreeGrafter"/>
</dbReference>
<dbReference type="GO" id="GO:0045087">
    <property type="term" value="P:innate immune response"/>
    <property type="evidence" value="ECO:0007669"/>
    <property type="project" value="TreeGrafter"/>
</dbReference>
<feature type="region of interest" description="Disordered" evidence="2">
    <location>
        <begin position="424"/>
        <end position="450"/>
    </location>
</feature>
<dbReference type="GO" id="GO:0045944">
    <property type="term" value="P:positive regulation of transcription by RNA polymerase II"/>
    <property type="evidence" value="ECO:0007669"/>
    <property type="project" value="TreeGrafter"/>
</dbReference>
<dbReference type="InterPro" id="IPR000451">
    <property type="entry name" value="NFkB/Dor"/>
</dbReference>
<dbReference type="AlphaFoldDB" id="A0A556TZX2"/>
<protein>
    <submittedName>
        <fullName evidence="4">Transcription factor p65</fullName>
    </submittedName>
</protein>
<dbReference type="GO" id="GO:0009653">
    <property type="term" value="P:anatomical structure morphogenesis"/>
    <property type="evidence" value="ECO:0007669"/>
    <property type="project" value="UniProtKB-ARBA"/>
</dbReference>
<dbReference type="SUPFAM" id="SSF81296">
    <property type="entry name" value="E set domains"/>
    <property type="match status" value="1"/>
</dbReference>
<dbReference type="CDD" id="cd01177">
    <property type="entry name" value="IPT_NFkappaB"/>
    <property type="match status" value="1"/>
</dbReference>
<evidence type="ECO:0000313" key="4">
    <source>
        <dbReference type="EMBL" id="TSL54313.1"/>
    </source>
</evidence>
<evidence type="ECO:0000259" key="3">
    <source>
        <dbReference type="PROSITE" id="PS50254"/>
    </source>
</evidence>
<evidence type="ECO:0000256" key="2">
    <source>
        <dbReference type="SAM" id="MobiDB-lite"/>
    </source>
</evidence>
<dbReference type="InterPro" id="IPR008967">
    <property type="entry name" value="p53-like_TF_DNA-bd_sf"/>
</dbReference>
<dbReference type="Proteomes" id="UP000319801">
    <property type="component" value="Unassembled WGS sequence"/>
</dbReference>
<dbReference type="InterPro" id="IPR033926">
    <property type="entry name" value="IPT_NFkappaB"/>
</dbReference>
<dbReference type="InterPro" id="IPR037059">
    <property type="entry name" value="RHD_DNA_bind_dom_sf"/>
</dbReference>
<dbReference type="GO" id="GO:0060429">
    <property type="term" value="P:epithelium development"/>
    <property type="evidence" value="ECO:0007669"/>
    <property type="project" value="UniProtKB-ARBA"/>
</dbReference>
<feature type="region of interest" description="Disordered" evidence="2">
    <location>
        <begin position="39"/>
        <end position="58"/>
    </location>
</feature>
<reference evidence="4 5" key="1">
    <citation type="journal article" date="2019" name="Genome Biol. Evol.">
        <title>Whole-Genome Sequencing of the Giant Devil Catfish, Bagarius yarrelli.</title>
        <authorList>
            <person name="Jiang W."/>
            <person name="Lv Y."/>
            <person name="Cheng L."/>
            <person name="Yang K."/>
            <person name="Chao B."/>
            <person name="Wang X."/>
            <person name="Li Y."/>
            <person name="Pan X."/>
            <person name="You X."/>
            <person name="Zhang Y."/>
            <person name="Yang J."/>
            <person name="Li J."/>
            <person name="Zhang X."/>
            <person name="Liu S."/>
            <person name="Sun C."/>
            <person name="Yang J."/>
            <person name="Shi Q."/>
        </authorList>
    </citation>
    <scope>NUCLEOTIDE SEQUENCE [LARGE SCALE GENOMIC DNA]</scope>
    <source>
        <strain evidence="4">JWS20170419001</strain>
        <tissue evidence="4">Muscle</tissue>
    </source>
</reference>
<dbReference type="Pfam" id="PF16179">
    <property type="entry name" value="RHD_dimer"/>
    <property type="match status" value="1"/>
</dbReference>
<organism evidence="4 5">
    <name type="scientific">Bagarius yarrelli</name>
    <name type="common">Goonch</name>
    <name type="synonym">Bagrus yarrelli</name>
    <dbReference type="NCBI Taxonomy" id="175774"/>
    <lineage>
        <taxon>Eukaryota</taxon>
        <taxon>Metazoa</taxon>
        <taxon>Chordata</taxon>
        <taxon>Craniata</taxon>
        <taxon>Vertebrata</taxon>
        <taxon>Euteleostomi</taxon>
        <taxon>Actinopterygii</taxon>
        <taxon>Neopterygii</taxon>
        <taxon>Teleostei</taxon>
        <taxon>Ostariophysi</taxon>
        <taxon>Siluriformes</taxon>
        <taxon>Sisoridae</taxon>
        <taxon>Sisorinae</taxon>
        <taxon>Bagarius</taxon>
    </lineage>
</organism>
<dbReference type="GO" id="GO:0005634">
    <property type="term" value="C:nucleus"/>
    <property type="evidence" value="ECO:0007669"/>
    <property type="project" value="TreeGrafter"/>
</dbReference>
<name>A0A556TZX2_BAGYA</name>
<keyword evidence="1" id="KW-0597">Phosphoprotein</keyword>
<dbReference type="GO" id="GO:0007249">
    <property type="term" value="P:canonical NF-kappaB signal transduction"/>
    <property type="evidence" value="ECO:0007669"/>
    <property type="project" value="TreeGrafter"/>
</dbReference>
<dbReference type="Gene3D" id="2.60.40.10">
    <property type="entry name" value="Immunoglobulins"/>
    <property type="match status" value="1"/>
</dbReference>
<evidence type="ECO:0000313" key="5">
    <source>
        <dbReference type="Proteomes" id="UP000319801"/>
    </source>
</evidence>
<dbReference type="InterPro" id="IPR032397">
    <property type="entry name" value="RHD_dimer"/>
</dbReference>
<dbReference type="PROSITE" id="PS01204">
    <property type="entry name" value="REL_1"/>
    <property type="match status" value="1"/>
</dbReference>
<dbReference type="GO" id="GO:0038061">
    <property type="term" value="P:non-canonical NF-kappaB signal transduction"/>
    <property type="evidence" value="ECO:0007669"/>
    <property type="project" value="TreeGrafter"/>
</dbReference>
<proteinExistence type="predicted"/>
<dbReference type="GO" id="GO:0033554">
    <property type="term" value="P:cellular response to stress"/>
    <property type="evidence" value="ECO:0007669"/>
    <property type="project" value="TreeGrafter"/>
</dbReference>
<dbReference type="InterPro" id="IPR002909">
    <property type="entry name" value="IPT_dom"/>
</dbReference>
<dbReference type="Gene3D" id="2.60.40.340">
    <property type="entry name" value="Rel homology domain (RHD), DNA-binding domain"/>
    <property type="match status" value="1"/>
</dbReference>
<dbReference type="PRINTS" id="PR00057">
    <property type="entry name" value="NFKBTNSCPFCT"/>
</dbReference>
<keyword evidence="5" id="KW-1185">Reference proteome</keyword>
<dbReference type="GO" id="GO:0005737">
    <property type="term" value="C:cytoplasm"/>
    <property type="evidence" value="ECO:0007669"/>
    <property type="project" value="InterPro"/>
</dbReference>
<dbReference type="InterPro" id="IPR011539">
    <property type="entry name" value="RHD_DNA_bind_dom"/>
</dbReference>
<dbReference type="GO" id="GO:0034097">
    <property type="term" value="P:response to cytokine"/>
    <property type="evidence" value="ECO:0007669"/>
    <property type="project" value="TreeGrafter"/>
</dbReference>
<dbReference type="Pfam" id="PF00554">
    <property type="entry name" value="RHD_DNA_bind"/>
    <property type="match status" value="1"/>
</dbReference>
<feature type="domain" description="RHD" evidence="3">
    <location>
        <begin position="14"/>
        <end position="188"/>
    </location>
</feature>
<dbReference type="PANTHER" id="PTHR24169:SF1">
    <property type="entry name" value="TRANSCRIPTION FACTOR P65"/>
    <property type="match status" value="1"/>
</dbReference>
<dbReference type="InterPro" id="IPR014756">
    <property type="entry name" value="Ig_E-set"/>
</dbReference>
<dbReference type="OrthoDB" id="7881762at2759"/>
<dbReference type="GO" id="GO:0006954">
    <property type="term" value="P:inflammatory response"/>
    <property type="evidence" value="ECO:0007669"/>
    <property type="project" value="TreeGrafter"/>
</dbReference>
<dbReference type="InterPro" id="IPR013783">
    <property type="entry name" value="Ig-like_fold"/>
</dbReference>
<gene>
    <name evidence="4" type="ORF">Baya_6203</name>
</gene>
<dbReference type="FunFam" id="2.60.40.10:FF:000046">
    <property type="entry name" value="Nuclear factor NF-kappa-B p105 subunit"/>
    <property type="match status" value="1"/>
</dbReference>
<dbReference type="SUPFAM" id="SSF49417">
    <property type="entry name" value="p53-like transcription factors"/>
    <property type="match status" value="1"/>
</dbReference>
<comment type="caution">
    <text evidence="4">The sequence shown here is derived from an EMBL/GenBank/DDBJ whole genome shotgun (WGS) entry which is preliminary data.</text>
</comment>
<dbReference type="SMART" id="SM00429">
    <property type="entry name" value="IPT"/>
    <property type="match status" value="1"/>
</dbReference>
<evidence type="ECO:0000256" key="1">
    <source>
        <dbReference type="ARBA" id="ARBA00022553"/>
    </source>
</evidence>
<sequence>MFSWGQPTMQQASPGTPYIEIIEQPKPRGMRFRYKCEGRSAGSIPGEKSNDSTKTHPAIKVHNYSGPIRVRISLVTKNQPYKPHPHELVGKDCKHGYYEADLPERRIHSFQNLGIQCVKKKDVAEAVSCRLQTQNNPFNIPEAKVWEEEYDLNAVRLCFQATITLATGEVYTLEPVVSQPIYDNRAPNTAELKICRVNRNSGSCRGGDEIFLLCDKVQKEDIEVRFFRDSWEGKGLFSQADVHRQVAIVFRTPPYCDTNLTEPVRVKMQLRRPSDREVSEPMDFQFLPADPDEYRLVEKRKRTEGMLQNLKLGNIVSDNISQRPFSTARRTLTASKPSASAASAPPVVNPVSCINVAKPSSLFNTPPPGHLFTQPKTEPTPTNGDGWKFFSNVTVQPSAASDPPASQEFRTVNLSDLDEFPFTIFQSSAPSQSDTSSRRDGTRVNGGGITTAQDVQNTFATSIDEILEFPSFSEAQTSDVENINTDDFQALLGQSGLPGEGPSTASACHDNVAGNMIVDNTLGSNGAEQAAINLDNGTWMSYPQSIVNFLRNQQMAESGLPGTSATAGVLDESDVLNSMDEDRLMSILHSDNQVNFLTGPPT</sequence>
<dbReference type="EMBL" id="VCAZ01000033">
    <property type="protein sequence ID" value="TSL54313.1"/>
    <property type="molecule type" value="Genomic_DNA"/>
</dbReference>
<accession>A0A556TZX2</accession>
<dbReference type="PROSITE" id="PS50254">
    <property type="entry name" value="REL_2"/>
    <property type="match status" value="1"/>
</dbReference>
<dbReference type="GO" id="GO:0007399">
    <property type="term" value="P:nervous system development"/>
    <property type="evidence" value="ECO:0007669"/>
    <property type="project" value="UniProtKB-ARBA"/>
</dbReference>
<dbReference type="GO" id="GO:0000981">
    <property type="term" value="F:DNA-binding transcription factor activity, RNA polymerase II-specific"/>
    <property type="evidence" value="ECO:0007669"/>
    <property type="project" value="TreeGrafter"/>
</dbReference>